<name>A0AAU9DDB1_9LACO</name>
<dbReference type="SFLD" id="SFLDS00003">
    <property type="entry name" value="Haloacid_Dehalogenase"/>
    <property type="match status" value="1"/>
</dbReference>
<keyword evidence="2" id="KW-1185">Reference proteome</keyword>
<keyword evidence="1" id="KW-0378">Hydrolase</keyword>
<dbReference type="CDD" id="cd07516">
    <property type="entry name" value="HAD_Pase"/>
    <property type="match status" value="1"/>
</dbReference>
<dbReference type="NCBIfam" id="TIGR01484">
    <property type="entry name" value="HAD-SF-IIB"/>
    <property type="match status" value="1"/>
</dbReference>
<dbReference type="InterPro" id="IPR036412">
    <property type="entry name" value="HAD-like_sf"/>
</dbReference>
<dbReference type="InterPro" id="IPR006379">
    <property type="entry name" value="HAD-SF_hydro_IIB"/>
</dbReference>
<dbReference type="Proteomes" id="UP001321861">
    <property type="component" value="Chromosome"/>
</dbReference>
<dbReference type="SUPFAM" id="SSF56784">
    <property type="entry name" value="HAD-like"/>
    <property type="match status" value="1"/>
</dbReference>
<protein>
    <submittedName>
        <fullName evidence="1">Hydrolase</fullName>
    </submittedName>
</protein>
<accession>A0AAU9DDB1</accession>
<dbReference type="GO" id="GO:0016791">
    <property type="term" value="F:phosphatase activity"/>
    <property type="evidence" value="ECO:0007669"/>
    <property type="project" value="UniProtKB-ARBA"/>
</dbReference>
<dbReference type="InterPro" id="IPR023214">
    <property type="entry name" value="HAD_sf"/>
</dbReference>
<evidence type="ECO:0000313" key="1">
    <source>
        <dbReference type="EMBL" id="BDR57795.1"/>
    </source>
</evidence>
<dbReference type="PANTHER" id="PTHR10000">
    <property type="entry name" value="PHOSPHOSERINE PHOSPHATASE"/>
    <property type="match status" value="1"/>
</dbReference>
<sequence>MKKIKLVTIDVDETLLNSQHQIVPSTITAVKKAAEQGVKVVICSGRPPAGVAPFLEQLGLSGNDQYVITYNGGVIETISGNIVQKHVLPTSDFEKFSQFSNKYQVNFNVLDDHSQIYTTNHQINWFTVVQANENEAGLTVLDPTDLPVNFTLVKSLFTGPVELLDQIETPLKAQFGEGYYIVRSSPVFLEVLNAKASKGQATSDLAQYLDLQKDEIMAIGDERNDLSMFEVAGTSIAMGNAHAAVKEAATFVTSDNDHDGIAEAFEKFVF</sequence>
<reference evidence="1 2" key="1">
    <citation type="journal article" date="2023" name="Microbiol. Spectr.">
        <title>Symbiosis of Carpenter Bees with Uncharacterized Lactic Acid Bacteria Showing NAD Auxotrophy.</title>
        <authorList>
            <person name="Kawasaki S."/>
            <person name="Ozawa K."/>
            <person name="Mori T."/>
            <person name="Yamamoto A."/>
            <person name="Ito M."/>
            <person name="Ohkuma M."/>
            <person name="Sakamoto M."/>
            <person name="Matsutani M."/>
        </authorList>
    </citation>
    <scope>NUCLEOTIDE SEQUENCE [LARGE SCALE GENOMIC DNA]</scope>
    <source>
        <strain evidence="1 2">XA3</strain>
    </source>
</reference>
<dbReference type="PANTHER" id="PTHR10000:SF8">
    <property type="entry name" value="HAD SUPERFAMILY HYDROLASE-LIKE, TYPE 3"/>
    <property type="match status" value="1"/>
</dbReference>
<dbReference type="EMBL" id="AP026802">
    <property type="protein sequence ID" value="BDR57795.1"/>
    <property type="molecule type" value="Genomic_DNA"/>
</dbReference>
<evidence type="ECO:0000313" key="2">
    <source>
        <dbReference type="Proteomes" id="UP001321861"/>
    </source>
</evidence>
<dbReference type="GO" id="GO:0005829">
    <property type="term" value="C:cytosol"/>
    <property type="evidence" value="ECO:0007669"/>
    <property type="project" value="TreeGrafter"/>
</dbReference>
<dbReference type="SFLD" id="SFLDG01144">
    <property type="entry name" value="C2.B.4:_PGP_Like"/>
    <property type="match status" value="1"/>
</dbReference>
<dbReference type="Gene3D" id="3.40.50.1000">
    <property type="entry name" value="HAD superfamily/HAD-like"/>
    <property type="match status" value="1"/>
</dbReference>
<gene>
    <name evidence="1" type="ORF">XA3_02360</name>
</gene>
<organism evidence="1 2">
    <name type="scientific">Xylocopilactobacillus apicola</name>
    <dbReference type="NCBI Taxonomy" id="2932184"/>
    <lineage>
        <taxon>Bacteria</taxon>
        <taxon>Bacillati</taxon>
        <taxon>Bacillota</taxon>
        <taxon>Bacilli</taxon>
        <taxon>Lactobacillales</taxon>
        <taxon>Lactobacillaceae</taxon>
        <taxon>Xylocopilactobacillus</taxon>
    </lineage>
</organism>
<dbReference type="KEGG" id="xap:XA3_02360"/>
<dbReference type="GO" id="GO:0000287">
    <property type="term" value="F:magnesium ion binding"/>
    <property type="evidence" value="ECO:0007669"/>
    <property type="project" value="TreeGrafter"/>
</dbReference>
<dbReference type="InterPro" id="IPR000150">
    <property type="entry name" value="Cof"/>
</dbReference>
<dbReference type="SFLD" id="SFLDG01140">
    <property type="entry name" value="C2.B:_Phosphomannomutase_and_P"/>
    <property type="match status" value="1"/>
</dbReference>
<proteinExistence type="predicted"/>
<dbReference type="Pfam" id="PF08282">
    <property type="entry name" value="Hydrolase_3"/>
    <property type="match status" value="1"/>
</dbReference>
<dbReference type="Gene3D" id="3.30.1240.10">
    <property type="match status" value="1"/>
</dbReference>
<dbReference type="AlphaFoldDB" id="A0AAU9DDB1"/>
<dbReference type="RefSeq" id="WP_317635736.1">
    <property type="nucleotide sequence ID" value="NZ_AP026802.1"/>
</dbReference>
<dbReference type="NCBIfam" id="TIGR00099">
    <property type="entry name" value="Cof-subfamily"/>
    <property type="match status" value="1"/>
</dbReference>